<accession>A0A521F3J8</accession>
<dbReference type="InterPro" id="IPR051043">
    <property type="entry name" value="Sulfatase_Mod_Factor_Kinase"/>
</dbReference>
<dbReference type="RefSeq" id="WP_142534634.1">
    <property type="nucleotide sequence ID" value="NZ_FXTB01000013.1"/>
</dbReference>
<dbReference type="OrthoDB" id="9768004at2"/>
<dbReference type="SUPFAM" id="SSF56436">
    <property type="entry name" value="C-type lectin-like"/>
    <property type="match status" value="1"/>
</dbReference>
<sequence>MKLKIRLFHIALVLGVVLTTSCGKGGSGNVSSATGWEYNTPENGGFEFYDGYEQELGPGLRFIEGGTFIMGRVEQDVMYDWNNVPRRVTVPSFYMDETEVKNVDYREYLYWINRVFVEYPEVYRKALPDTLVWRRALAYNEPMTENYFRHTAYSKYPVVGVNWLQANDFCQWRTDRVNEKILVDMGVLEMDVNQQNENNFNTEAYLYGQYDGIAGKKPIEDLDPNKDSRRVRWEDGYLLPRYRLPTEAEWEYAALGLIGNSQEERMTSRRIYPWDGHITRNADKNERGKMMANFVRGSGDYMGMAGDLNDGGDITVDVYSYYPNDYGLYCMAGNVNEWVADVYRPLSFDEVDEFSPYRGNVFKTKVIDEEGYLVEKDSLGRIRYEMEDDKDIMGRKNYRTADNRNYQDGDVQSNISVGDQWLDTEKDTKDMYGAHTGSMGSLVSDKTRVYKGGSWRDRAYWLSPGTRRYLDESEARDDLGFRCAMTRVGSPMQAKDRR</sequence>
<dbReference type="InterPro" id="IPR005532">
    <property type="entry name" value="SUMF_dom"/>
</dbReference>
<dbReference type="InterPro" id="IPR042095">
    <property type="entry name" value="SUMF_sf"/>
</dbReference>
<evidence type="ECO:0000259" key="1">
    <source>
        <dbReference type="Pfam" id="PF03781"/>
    </source>
</evidence>
<dbReference type="PANTHER" id="PTHR23150">
    <property type="entry name" value="SULFATASE MODIFYING FACTOR 1, 2"/>
    <property type="match status" value="1"/>
</dbReference>
<reference evidence="2 3" key="1">
    <citation type="submission" date="2017-05" db="EMBL/GenBank/DDBJ databases">
        <authorList>
            <person name="Varghese N."/>
            <person name="Submissions S."/>
        </authorList>
    </citation>
    <scope>NUCLEOTIDE SEQUENCE [LARGE SCALE GENOMIC DNA]</scope>
    <source>
        <strain evidence="2 3">DSM 27040</strain>
    </source>
</reference>
<dbReference type="Pfam" id="PF03781">
    <property type="entry name" value="FGE-sulfatase"/>
    <property type="match status" value="1"/>
</dbReference>
<name>A0A521F3J8_SACCC</name>
<dbReference type="PANTHER" id="PTHR23150:SF19">
    <property type="entry name" value="FORMYLGLYCINE-GENERATING ENZYME"/>
    <property type="match status" value="1"/>
</dbReference>
<evidence type="ECO:0000313" key="2">
    <source>
        <dbReference type="EMBL" id="SMO90090.1"/>
    </source>
</evidence>
<keyword evidence="2" id="KW-0449">Lipoprotein</keyword>
<dbReference type="AlphaFoldDB" id="A0A521F3J8"/>
<dbReference type="InterPro" id="IPR016187">
    <property type="entry name" value="CTDL_fold"/>
</dbReference>
<dbReference type="Proteomes" id="UP000319040">
    <property type="component" value="Unassembled WGS sequence"/>
</dbReference>
<gene>
    <name evidence="2" type="ORF">SAMN06265379_11311</name>
</gene>
<proteinExistence type="predicted"/>
<dbReference type="Gene3D" id="3.90.1580.10">
    <property type="entry name" value="paralog of FGE (formylglycine-generating enzyme)"/>
    <property type="match status" value="1"/>
</dbReference>
<organism evidence="2 3">
    <name type="scientific">Saccharicrinis carchari</name>
    <dbReference type="NCBI Taxonomy" id="1168039"/>
    <lineage>
        <taxon>Bacteria</taxon>
        <taxon>Pseudomonadati</taxon>
        <taxon>Bacteroidota</taxon>
        <taxon>Bacteroidia</taxon>
        <taxon>Marinilabiliales</taxon>
        <taxon>Marinilabiliaceae</taxon>
        <taxon>Saccharicrinis</taxon>
    </lineage>
</organism>
<dbReference type="PROSITE" id="PS51257">
    <property type="entry name" value="PROKAR_LIPOPROTEIN"/>
    <property type="match status" value="1"/>
</dbReference>
<feature type="domain" description="Sulfatase-modifying factor enzyme-like" evidence="1">
    <location>
        <begin position="62"/>
        <end position="355"/>
    </location>
</feature>
<dbReference type="GO" id="GO:0120147">
    <property type="term" value="F:formylglycine-generating oxidase activity"/>
    <property type="evidence" value="ECO:0007669"/>
    <property type="project" value="TreeGrafter"/>
</dbReference>
<dbReference type="EMBL" id="FXTB01000013">
    <property type="protein sequence ID" value="SMO90090.1"/>
    <property type="molecule type" value="Genomic_DNA"/>
</dbReference>
<protein>
    <submittedName>
        <fullName evidence="2">Gliding motility-associated lipoprotein GldJ</fullName>
    </submittedName>
</protein>
<keyword evidence="3" id="KW-1185">Reference proteome</keyword>
<evidence type="ECO:0000313" key="3">
    <source>
        <dbReference type="Proteomes" id="UP000319040"/>
    </source>
</evidence>